<keyword evidence="3" id="KW-0813">Transport</keyword>
<dbReference type="PANTHER" id="PTHR36838">
    <property type="entry name" value="AUXIN EFFLUX CARRIER FAMILY PROTEIN"/>
    <property type="match status" value="1"/>
</dbReference>
<evidence type="ECO:0000256" key="1">
    <source>
        <dbReference type="ARBA" id="ARBA00004651"/>
    </source>
</evidence>
<keyword evidence="6 8" id="KW-1133">Transmembrane helix</keyword>
<feature type="transmembrane region" description="Helical" evidence="8">
    <location>
        <begin position="91"/>
        <end position="113"/>
    </location>
</feature>
<accession>Q7MSI4</accession>
<dbReference type="GO" id="GO:0005886">
    <property type="term" value="C:plasma membrane"/>
    <property type="evidence" value="ECO:0007669"/>
    <property type="project" value="UniProtKB-SubCell"/>
</dbReference>
<evidence type="ECO:0000256" key="4">
    <source>
        <dbReference type="ARBA" id="ARBA00022475"/>
    </source>
</evidence>
<dbReference type="InterPro" id="IPR038770">
    <property type="entry name" value="Na+/solute_symporter_sf"/>
</dbReference>
<dbReference type="KEGG" id="wsu:WS0408"/>
<evidence type="ECO:0000313" key="9">
    <source>
        <dbReference type="EMBL" id="CAE09552.1"/>
    </source>
</evidence>
<feature type="transmembrane region" description="Helical" evidence="8">
    <location>
        <begin position="279"/>
        <end position="299"/>
    </location>
</feature>
<dbReference type="Gene3D" id="1.20.1530.20">
    <property type="match status" value="1"/>
</dbReference>
<feature type="transmembrane region" description="Helical" evidence="8">
    <location>
        <begin position="247"/>
        <end position="267"/>
    </location>
</feature>
<dbReference type="eggNOG" id="COG0679">
    <property type="taxonomic scope" value="Bacteria"/>
</dbReference>
<dbReference type="PANTHER" id="PTHR36838:SF4">
    <property type="entry name" value="AUXIN EFFLUX CARRIER FAMILY PROTEIN"/>
    <property type="match status" value="1"/>
</dbReference>
<dbReference type="Proteomes" id="UP000000422">
    <property type="component" value="Chromosome"/>
</dbReference>
<name>Q7MSI4_WOLSU</name>
<evidence type="ECO:0000313" key="10">
    <source>
        <dbReference type="Proteomes" id="UP000000422"/>
    </source>
</evidence>
<comment type="similarity">
    <text evidence="2">Belongs to the auxin efflux carrier (TC 2.A.69) family.</text>
</comment>
<feature type="transmembrane region" description="Helical" evidence="8">
    <location>
        <begin position="58"/>
        <end position="79"/>
    </location>
</feature>
<sequence length="300" mass="32301">MLAILPIFLLILTGYALARAKFLEAAFWVGADRLTYYVLFPALLFVGISKPGESLEGLGLIVLAVGATLFLGSGGLWLLKRALKVEDRDYMAYYQGGIRFNTFIGISMVMALFGDEGMFYASIIISFMVPLINTLCVVVLTLCSSQKEVRGMKILKDIAKNPLIIACLLGLLFRYGELALPDFLLSFLTILGRSALPLGLLSVGTALSIKGLLAPTTPLVAFGGFKLLILPCVAYGVGVGLGFEATLLWIFVLLFALPTASSSYILVRQFGGDTGLMSKIITAETILSTVSLTLLAYLWA</sequence>
<comment type="subcellular location">
    <subcellularLocation>
        <location evidence="1">Cell membrane</location>
        <topology evidence="1">Multi-pass membrane protein</topology>
    </subcellularLocation>
</comment>
<evidence type="ECO:0000256" key="8">
    <source>
        <dbReference type="SAM" id="Phobius"/>
    </source>
</evidence>
<reference evidence="9 10" key="1">
    <citation type="journal article" date="2003" name="Proc. Natl. Acad. Sci. U.S.A.">
        <title>Complete genome sequence and analysis of Wolinella succinogenes.</title>
        <authorList>
            <person name="Baar C."/>
            <person name="Eppinger M."/>
            <person name="Raddatz G."/>
            <person name="Simon JM."/>
            <person name="Lanz C."/>
            <person name="Klimmek O."/>
            <person name="Nandakumar R."/>
            <person name="Gross R."/>
            <person name="Rosinus A."/>
            <person name="Keller H."/>
            <person name="Jagtap P."/>
            <person name="Linke B."/>
            <person name="Meyer F."/>
            <person name="Lederer H."/>
            <person name="Schuster S.C."/>
        </authorList>
    </citation>
    <scope>NUCLEOTIDE SEQUENCE [LARGE SCALE GENOMIC DNA]</scope>
    <source>
        <strain evidence="10">ATCC 29543 / DSM 1740 / CCUG 13145 / JCM 31913 / LMG 7466 / NCTC 11488 / FDC 602W</strain>
    </source>
</reference>
<evidence type="ECO:0000256" key="3">
    <source>
        <dbReference type="ARBA" id="ARBA00022448"/>
    </source>
</evidence>
<dbReference type="AlphaFoldDB" id="Q7MSI4"/>
<feature type="transmembrane region" description="Helical" evidence="8">
    <location>
        <begin position="219"/>
        <end position="241"/>
    </location>
</feature>
<dbReference type="Pfam" id="PF03547">
    <property type="entry name" value="Mem_trans"/>
    <property type="match status" value="1"/>
</dbReference>
<dbReference type="HOGENOM" id="CLU_056175_3_1_7"/>
<organism evidence="10">
    <name type="scientific">Wolinella succinogenes (strain ATCC 29543 / DSM 1740 / CCUG 13145 / JCM 31913 / LMG 7466 / NCTC 11488 / FDC 602W)</name>
    <name type="common">Vibrio succinogenes</name>
    <dbReference type="NCBI Taxonomy" id="273121"/>
    <lineage>
        <taxon>Bacteria</taxon>
        <taxon>Pseudomonadati</taxon>
        <taxon>Campylobacterota</taxon>
        <taxon>Epsilonproteobacteria</taxon>
        <taxon>Campylobacterales</taxon>
        <taxon>Helicobacteraceae</taxon>
        <taxon>Wolinella</taxon>
    </lineage>
</organism>
<protein>
    <recommendedName>
        <fullName evidence="11">Transporter</fullName>
    </recommendedName>
</protein>
<evidence type="ECO:0008006" key="11">
    <source>
        <dbReference type="Google" id="ProtNLM"/>
    </source>
</evidence>
<evidence type="ECO:0000256" key="7">
    <source>
        <dbReference type="ARBA" id="ARBA00023136"/>
    </source>
</evidence>
<evidence type="ECO:0000256" key="2">
    <source>
        <dbReference type="ARBA" id="ARBA00010145"/>
    </source>
</evidence>
<feature type="transmembrane region" description="Helical" evidence="8">
    <location>
        <begin position="154"/>
        <end position="173"/>
    </location>
</feature>
<feature type="transmembrane region" description="Helical" evidence="8">
    <location>
        <begin position="185"/>
        <end position="207"/>
    </location>
</feature>
<proteinExistence type="inferred from homology"/>
<dbReference type="InterPro" id="IPR004776">
    <property type="entry name" value="Mem_transp_PIN-like"/>
</dbReference>
<dbReference type="EMBL" id="BX571658">
    <property type="protein sequence ID" value="CAE09552.1"/>
    <property type="molecule type" value="Genomic_DNA"/>
</dbReference>
<evidence type="ECO:0000256" key="5">
    <source>
        <dbReference type="ARBA" id="ARBA00022692"/>
    </source>
</evidence>
<dbReference type="GO" id="GO:0055085">
    <property type="term" value="P:transmembrane transport"/>
    <property type="evidence" value="ECO:0007669"/>
    <property type="project" value="InterPro"/>
</dbReference>
<keyword evidence="5 8" id="KW-0812">Transmembrane</keyword>
<gene>
    <name evidence="9" type="ordered locus">WS0408</name>
</gene>
<keyword evidence="10" id="KW-1185">Reference proteome</keyword>
<evidence type="ECO:0000256" key="6">
    <source>
        <dbReference type="ARBA" id="ARBA00022989"/>
    </source>
</evidence>
<feature type="transmembrane region" description="Helical" evidence="8">
    <location>
        <begin position="119"/>
        <end position="142"/>
    </location>
</feature>
<keyword evidence="4" id="KW-1003">Cell membrane</keyword>
<dbReference type="STRING" id="273121.WS0408"/>
<keyword evidence="7 8" id="KW-0472">Membrane</keyword>